<name>A0ACC1AD78_9ROSI</name>
<sequence length="49" mass="5427">MKLEDTIPLKPDLALGSLDCVTILTLQQETGFKNKSSSSKLQMVPKYLC</sequence>
<comment type="caution">
    <text evidence="1">The sequence shown here is derived from an EMBL/GenBank/DDBJ whole genome shotgun (WGS) entry which is preliminary data.</text>
</comment>
<dbReference type="Proteomes" id="UP001164250">
    <property type="component" value="Chromosome 11"/>
</dbReference>
<accession>A0ACC1AD78</accession>
<keyword evidence="2" id="KW-1185">Reference proteome</keyword>
<evidence type="ECO:0000313" key="2">
    <source>
        <dbReference type="Proteomes" id="UP001164250"/>
    </source>
</evidence>
<protein>
    <submittedName>
        <fullName evidence="1">Uncharacterized protein</fullName>
    </submittedName>
</protein>
<reference evidence="2" key="1">
    <citation type="journal article" date="2023" name="G3 (Bethesda)">
        <title>Genome assembly and association tests identify interacting loci associated with vigor, precocity, and sex in interspecific pistachio rootstocks.</title>
        <authorList>
            <person name="Palmer W."/>
            <person name="Jacygrad E."/>
            <person name="Sagayaradj S."/>
            <person name="Cavanaugh K."/>
            <person name="Han R."/>
            <person name="Bertier L."/>
            <person name="Beede B."/>
            <person name="Kafkas S."/>
            <person name="Golino D."/>
            <person name="Preece J."/>
            <person name="Michelmore R."/>
        </authorList>
    </citation>
    <scope>NUCLEOTIDE SEQUENCE [LARGE SCALE GENOMIC DNA]</scope>
</reference>
<proteinExistence type="predicted"/>
<dbReference type="EMBL" id="CM047907">
    <property type="protein sequence ID" value="KAJ0084116.1"/>
    <property type="molecule type" value="Genomic_DNA"/>
</dbReference>
<evidence type="ECO:0000313" key="1">
    <source>
        <dbReference type="EMBL" id="KAJ0084116.1"/>
    </source>
</evidence>
<organism evidence="1 2">
    <name type="scientific">Pistacia atlantica</name>
    <dbReference type="NCBI Taxonomy" id="434234"/>
    <lineage>
        <taxon>Eukaryota</taxon>
        <taxon>Viridiplantae</taxon>
        <taxon>Streptophyta</taxon>
        <taxon>Embryophyta</taxon>
        <taxon>Tracheophyta</taxon>
        <taxon>Spermatophyta</taxon>
        <taxon>Magnoliopsida</taxon>
        <taxon>eudicotyledons</taxon>
        <taxon>Gunneridae</taxon>
        <taxon>Pentapetalae</taxon>
        <taxon>rosids</taxon>
        <taxon>malvids</taxon>
        <taxon>Sapindales</taxon>
        <taxon>Anacardiaceae</taxon>
        <taxon>Pistacia</taxon>
    </lineage>
</organism>
<gene>
    <name evidence="1" type="ORF">Patl1_29786</name>
</gene>